<comment type="similarity">
    <text evidence="3 12">Belongs to the glycosyltransferase 10 family.</text>
</comment>
<dbReference type="InterPro" id="IPR031481">
    <property type="entry name" value="Glyco_tran_10_N"/>
</dbReference>
<reference evidence="15" key="2">
    <citation type="submission" date="2020-11" db="EMBL/GenBank/DDBJ databases">
        <authorList>
            <person name="McCartney M.A."/>
            <person name="Auch B."/>
            <person name="Kono T."/>
            <person name="Mallez S."/>
            <person name="Becker A."/>
            <person name="Gohl D.M."/>
            <person name="Silverstein K.A.T."/>
            <person name="Koren S."/>
            <person name="Bechman K.B."/>
            <person name="Herman A."/>
            <person name="Abrahante J.E."/>
            <person name="Garbe J."/>
        </authorList>
    </citation>
    <scope>NUCLEOTIDE SEQUENCE</scope>
    <source>
        <strain evidence="15">Duluth1</strain>
        <tissue evidence="15">Whole animal</tissue>
    </source>
</reference>
<gene>
    <name evidence="15" type="ORF">DPMN_030966</name>
</gene>
<evidence type="ECO:0000256" key="5">
    <source>
        <dbReference type="ARBA" id="ARBA00022679"/>
    </source>
</evidence>
<dbReference type="FunFam" id="3.40.50.11660:FF:000002">
    <property type="entry name" value="Alpha-(1,3)-fucosyltransferase"/>
    <property type="match status" value="1"/>
</dbReference>
<comment type="caution">
    <text evidence="15">The sequence shown here is derived from an EMBL/GenBank/DDBJ whole genome shotgun (WGS) entry which is preliminary data.</text>
</comment>
<organism evidence="15 16">
    <name type="scientific">Dreissena polymorpha</name>
    <name type="common">Zebra mussel</name>
    <name type="synonym">Mytilus polymorpha</name>
    <dbReference type="NCBI Taxonomy" id="45954"/>
    <lineage>
        <taxon>Eukaryota</taxon>
        <taxon>Metazoa</taxon>
        <taxon>Spiralia</taxon>
        <taxon>Lophotrochozoa</taxon>
        <taxon>Mollusca</taxon>
        <taxon>Bivalvia</taxon>
        <taxon>Autobranchia</taxon>
        <taxon>Heteroconchia</taxon>
        <taxon>Euheterodonta</taxon>
        <taxon>Imparidentia</taxon>
        <taxon>Neoheterodontei</taxon>
        <taxon>Myida</taxon>
        <taxon>Dreissenoidea</taxon>
        <taxon>Dreissenidae</taxon>
        <taxon>Dreissena</taxon>
    </lineage>
</organism>
<evidence type="ECO:0000256" key="12">
    <source>
        <dbReference type="RuleBase" id="RU003832"/>
    </source>
</evidence>
<evidence type="ECO:0000256" key="8">
    <source>
        <dbReference type="ARBA" id="ARBA00022989"/>
    </source>
</evidence>
<dbReference type="GO" id="GO:0032580">
    <property type="term" value="C:Golgi cisterna membrane"/>
    <property type="evidence" value="ECO:0007669"/>
    <property type="project" value="UniProtKB-SubCell"/>
</dbReference>
<sequence length="412" mass="48993">MFRTLKMYFGNRRTRTRNFCISIGLFFCIIYIIRVNHTGLYIVKYPGDQQNRNFDEYLMKYVNNYWTKTDTKKILFWTPFFNSWVWLDDAVKALKTCPVSCSVTNDRATLEDSDAVLFHANDLWKHKGFFATIHNVDVEMPNTRSPNQIWAVLSWEPLMYMWGTIKPHVFNWTIMYRRESTIYNPFTSYYKMSDEELNQQPKAKETTNYFKQKSKFATTLVSNCKDQARRYRIIKELQKYIDLDYFGYCSGNINCPAGVPASECGHKHLKHYKFYLAFENSYCRDYVSEKFWNAVDRRQIPVIATTKYNTELLPPKSYLNVFDFPNIKALAEQMIEIGQNETLFNSYFDWMQSYKVDSTSSYCRMCKELHANRPAQSYADMEGWLQDDVCYKSTPWSLVSEFLDRLMFDLGF</sequence>
<dbReference type="PANTHER" id="PTHR48438:SF1">
    <property type="entry name" value="ALPHA-(1,3)-FUCOSYLTRANSFERASE C-RELATED"/>
    <property type="match status" value="1"/>
</dbReference>
<evidence type="ECO:0000256" key="2">
    <source>
        <dbReference type="ARBA" id="ARBA00004922"/>
    </source>
</evidence>
<dbReference type="SUPFAM" id="SSF53756">
    <property type="entry name" value="UDP-Glycosyltransferase/glycogen phosphorylase"/>
    <property type="match status" value="1"/>
</dbReference>
<reference evidence="15" key="1">
    <citation type="journal article" date="2019" name="bioRxiv">
        <title>The Genome of the Zebra Mussel, Dreissena polymorpha: A Resource for Invasive Species Research.</title>
        <authorList>
            <person name="McCartney M.A."/>
            <person name="Auch B."/>
            <person name="Kono T."/>
            <person name="Mallez S."/>
            <person name="Zhang Y."/>
            <person name="Obille A."/>
            <person name="Becker A."/>
            <person name="Abrahante J.E."/>
            <person name="Garbe J."/>
            <person name="Badalamenti J.P."/>
            <person name="Herman A."/>
            <person name="Mangelson H."/>
            <person name="Liachko I."/>
            <person name="Sullivan S."/>
            <person name="Sone E.D."/>
            <person name="Koren S."/>
            <person name="Silverstein K.A.T."/>
            <person name="Beckman K.B."/>
            <person name="Gohl D.M."/>
        </authorList>
    </citation>
    <scope>NUCLEOTIDE SEQUENCE</scope>
    <source>
        <strain evidence="15">Duluth1</strain>
        <tissue evidence="15">Whole animal</tissue>
    </source>
</reference>
<protein>
    <recommendedName>
        <fullName evidence="12">Fucosyltransferase</fullName>
        <ecNumber evidence="12">2.4.1.-</ecNumber>
    </recommendedName>
</protein>
<proteinExistence type="inferred from homology"/>
<evidence type="ECO:0000256" key="1">
    <source>
        <dbReference type="ARBA" id="ARBA00004323"/>
    </source>
</evidence>
<keyword evidence="9 12" id="KW-0333">Golgi apparatus</keyword>
<evidence type="ECO:0000256" key="4">
    <source>
        <dbReference type="ARBA" id="ARBA00022676"/>
    </source>
</evidence>
<dbReference type="GO" id="GO:0000139">
    <property type="term" value="C:Golgi membrane"/>
    <property type="evidence" value="ECO:0007669"/>
    <property type="project" value="UniProtKB-SubCell"/>
</dbReference>
<dbReference type="InterPro" id="IPR001503">
    <property type="entry name" value="Glyco_trans_10"/>
</dbReference>
<keyword evidence="4 12" id="KW-0328">Glycosyltransferase</keyword>
<feature type="domain" description="Fucosyltransferase N-terminal" evidence="14">
    <location>
        <begin position="70"/>
        <end position="186"/>
    </location>
</feature>
<dbReference type="Gene3D" id="3.40.50.11660">
    <property type="entry name" value="Glycosyl transferase family 10, C-terminal domain"/>
    <property type="match status" value="1"/>
</dbReference>
<keyword evidence="11" id="KW-0325">Glycoprotein</keyword>
<dbReference type="EMBL" id="JAIWYP010000002">
    <property type="protein sequence ID" value="KAH3867829.1"/>
    <property type="molecule type" value="Genomic_DNA"/>
</dbReference>
<dbReference type="InterPro" id="IPR055270">
    <property type="entry name" value="Glyco_tran_10_C"/>
</dbReference>
<evidence type="ECO:0000256" key="11">
    <source>
        <dbReference type="ARBA" id="ARBA00023180"/>
    </source>
</evidence>
<dbReference type="Pfam" id="PF17039">
    <property type="entry name" value="Glyco_tran_10_N"/>
    <property type="match status" value="1"/>
</dbReference>
<evidence type="ECO:0000256" key="10">
    <source>
        <dbReference type="ARBA" id="ARBA00023136"/>
    </source>
</evidence>
<keyword evidence="8 12" id="KW-1133">Transmembrane helix</keyword>
<dbReference type="EC" id="2.4.1.-" evidence="12"/>
<evidence type="ECO:0000256" key="3">
    <source>
        <dbReference type="ARBA" id="ARBA00008919"/>
    </source>
</evidence>
<dbReference type="GO" id="GO:0008417">
    <property type="term" value="F:fucosyltransferase activity"/>
    <property type="evidence" value="ECO:0007669"/>
    <property type="project" value="InterPro"/>
</dbReference>
<keyword evidence="7" id="KW-0735">Signal-anchor</keyword>
<feature type="transmembrane region" description="Helical" evidence="12">
    <location>
        <begin position="21"/>
        <end position="43"/>
    </location>
</feature>
<dbReference type="Proteomes" id="UP000828390">
    <property type="component" value="Unassembled WGS sequence"/>
</dbReference>
<keyword evidence="10 12" id="KW-0472">Membrane</keyword>
<keyword evidence="16" id="KW-1185">Reference proteome</keyword>
<keyword evidence="5 12" id="KW-0808">Transferase</keyword>
<dbReference type="PANTHER" id="PTHR48438">
    <property type="entry name" value="ALPHA-(1,3)-FUCOSYLTRANSFERASE C-RELATED"/>
    <property type="match status" value="1"/>
</dbReference>
<evidence type="ECO:0000256" key="9">
    <source>
        <dbReference type="ARBA" id="ARBA00023034"/>
    </source>
</evidence>
<accession>A0A9D4M1B8</accession>
<feature type="domain" description="Fucosyltransferase C-terminal" evidence="13">
    <location>
        <begin position="211"/>
        <end position="384"/>
    </location>
</feature>
<dbReference type="OrthoDB" id="427096at2759"/>
<evidence type="ECO:0000259" key="14">
    <source>
        <dbReference type="Pfam" id="PF17039"/>
    </source>
</evidence>
<keyword evidence="6 12" id="KW-0812">Transmembrane</keyword>
<name>A0A9D4M1B8_DREPO</name>
<dbReference type="AlphaFoldDB" id="A0A9D4M1B8"/>
<evidence type="ECO:0000256" key="6">
    <source>
        <dbReference type="ARBA" id="ARBA00022692"/>
    </source>
</evidence>
<evidence type="ECO:0000313" key="15">
    <source>
        <dbReference type="EMBL" id="KAH3867829.1"/>
    </source>
</evidence>
<dbReference type="InterPro" id="IPR038577">
    <property type="entry name" value="GT10-like_C_sf"/>
</dbReference>
<evidence type="ECO:0000313" key="16">
    <source>
        <dbReference type="Proteomes" id="UP000828390"/>
    </source>
</evidence>
<evidence type="ECO:0000256" key="7">
    <source>
        <dbReference type="ARBA" id="ARBA00022968"/>
    </source>
</evidence>
<comment type="pathway">
    <text evidence="2">Protein modification; protein glycosylation.</text>
</comment>
<evidence type="ECO:0000259" key="13">
    <source>
        <dbReference type="Pfam" id="PF00852"/>
    </source>
</evidence>
<dbReference type="Pfam" id="PF00852">
    <property type="entry name" value="Glyco_transf_10"/>
    <property type="match status" value="1"/>
</dbReference>
<comment type="subcellular location">
    <subcellularLocation>
        <location evidence="1">Golgi apparatus membrane</location>
        <topology evidence="1">Single-pass type II membrane protein</topology>
    </subcellularLocation>
    <subcellularLocation>
        <location evidence="12">Golgi apparatus</location>
        <location evidence="12">Golgi stack membrane</location>
        <topology evidence="12">Single-pass type II membrane protein</topology>
    </subcellularLocation>
</comment>